<evidence type="ECO:0000313" key="1">
    <source>
        <dbReference type="EMBL" id="CAL1686140.1"/>
    </source>
</evidence>
<evidence type="ECO:0000313" key="2">
    <source>
        <dbReference type="Proteomes" id="UP001497644"/>
    </source>
</evidence>
<dbReference type="EMBL" id="OZ034829">
    <property type="protein sequence ID" value="CAL1686140.1"/>
    <property type="molecule type" value="Genomic_DNA"/>
</dbReference>
<dbReference type="Proteomes" id="UP001497644">
    <property type="component" value="Chromosome 6"/>
</dbReference>
<proteinExistence type="predicted"/>
<dbReference type="AlphaFoldDB" id="A0AAV2P3C4"/>
<reference evidence="1" key="1">
    <citation type="submission" date="2024-04" db="EMBL/GenBank/DDBJ databases">
        <authorList>
            <consortium name="Molecular Ecology Group"/>
        </authorList>
    </citation>
    <scope>NUCLEOTIDE SEQUENCE</scope>
</reference>
<organism evidence="1 2">
    <name type="scientific">Lasius platythorax</name>
    <dbReference type="NCBI Taxonomy" id="488582"/>
    <lineage>
        <taxon>Eukaryota</taxon>
        <taxon>Metazoa</taxon>
        <taxon>Ecdysozoa</taxon>
        <taxon>Arthropoda</taxon>
        <taxon>Hexapoda</taxon>
        <taxon>Insecta</taxon>
        <taxon>Pterygota</taxon>
        <taxon>Neoptera</taxon>
        <taxon>Endopterygota</taxon>
        <taxon>Hymenoptera</taxon>
        <taxon>Apocrita</taxon>
        <taxon>Aculeata</taxon>
        <taxon>Formicoidea</taxon>
        <taxon>Formicidae</taxon>
        <taxon>Formicinae</taxon>
        <taxon>Lasius</taxon>
        <taxon>Lasius</taxon>
    </lineage>
</organism>
<sequence length="72" mass="8158">MRVSQPSIIISHAVVRECIPGCGRGPTETSVDSMLFPLITFIIGFKMHQSMKWFNEMHSRFFRGAMKSPIEG</sequence>
<gene>
    <name evidence="1" type="ORF">LPLAT_LOCUS11502</name>
</gene>
<protein>
    <submittedName>
        <fullName evidence="1">Uncharacterized protein</fullName>
    </submittedName>
</protein>
<name>A0AAV2P3C4_9HYME</name>
<keyword evidence="2" id="KW-1185">Reference proteome</keyword>
<accession>A0AAV2P3C4</accession>